<dbReference type="PANTHER" id="PTHR12136">
    <property type="entry name" value="ENHANCED DISEASE RESISTANCE-RELATED"/>
    <property type="match status" value="1"/>
</dbReference>
<evidence type="ECO:0000313" key="3">
    <source>
        <dbReference type="Proteomes" id="UP000789595"/>
    </source>
</evidence>
<reference evidence="2" key="1">
    <citation type="submission" date="2021-11" db="EMBL/GenBank/DDBJ databases">
        <authorList>
            <consortium name="Genoscope - CEA"/>
            <person name="William W."/>
        </authorList>
    </citation>
    <scope>NUCLEOTIDE SEQUENCE</scope>
</reference>
<dbReference type="InterPro" id="IPR011993">
    <property type="entry name" value="PH-like_dom_sf"/>
</dbReference>
<protein>
    <recommendedName>
        <fullName evidence="1">Protein ENHANCED DISEASE RESISTANCE 2 C-terminal domain-containing protein</fullName>
    </recommendedName>
</protein>
<gene>
    <name evidence="2" type="ORF">PECAL_2P12770</name>
</gene>
<dbReference type="Pfam" id="PF07059">
    <property type="entry name" value="EDR2_C"/>
    <property type="match status" value="1"/>
</dbReference>
<sequence>MTTQQGELLIRQKNAQTQRPEWARAYVVLAVDERQLFCFTDEKFDAPCCVLQLRGASVGRVDGARDGTHRFSVVTDAPPPRSFLPAAAAAALAAGAAATASLALAGAALLALAAALLAAVAPRVQRAGGAKVLLAATSRRRAETWRQHVASCAALEPGARRRRAQESSVRRCAASVRSTRDDLIRAVKECVHAAPGGRITRVQAPRRGAALATGPDESVPCLATAEPWGASLEAHFSDGDDVSTKATFRVREGQDWDGVALDCEAVAVARRPLAAERLDAIARRVALLGLAAKDAAEARRFVDVGARARVELDRFATAEDDDDDEAEAAFVEEADEADENAAWRPWARALHDATPTCGKRYWSSPRADTFPVRGANYLRDRIKVLNRGDAQFALAAVDLLWHRDPAGIEADDGERKGLHVCGHPRNRLALARKAYEGCDAFTMVVTLVVPGPPAYTLAMYYVCKDPAALKDQATPLGRVARPFFFGDDDTYRDARFKLTPRMLDSNWVVRKAVGQRPAVLGKQLKQWYWRGADLCINQIVAARADYLEIDIDIGSSQIAAGVVRLCGGYAKALVVDISFVIEGKRDDELPEQILGTIQIRNLDVTKGRPLPT</sequence>
<keyword evidence="3" id="KW-1185">Reference proteome</keyword>
<name>A0A8J2SHV3_9STRA</name>
<proteinExistence type="predicted"/>
<dbReference type="EMBL" id="CAKKNE010000002">
    <property type="protein sequence ID" value="CAH0368219.1"/>
    <property type="molecule type" value="Genomic_DNA"/>
</dbReference>
<dbReference type="Proteomes" id="UP000789595">
    <property type="component" value="Unassembled WGS sequence"/>
</dbReference>
<evidence type="ECO:0000259" key="1">
    <source>
        <dbReference type="Pfam" id="PF07059"/>
    </source>
</evidence>
<comment type="caution">
    <text evidence="2">The sequence shown here is derived from an EMBL/GenBank/DDBJ whole genome shotgun (WGS) entry which is preliminary data.</text>
</comment>
<dbReference type="InterPro" id="IPR045096">
    <property type="entry name" value="EDR2-like"/>
</dbReference>
<dbReference type="Gene3D" id="2.30.29.30">
    <property type="entry name" value="Pleckstrin-homology domain (PH domain)/Phosphotyrosine-binding domain (PTB)"/>
    <property type="match status" value="1"/>
</dbReference>
<dbReference type="OrthoDB" id="9970435at2759"/>
<feature type="domain" description="Protein ENHANCED DISEASE RESISTANCE 2 C-terminal" evidence="1">
    <location>
        <begin position="362"/>
        <end position="603"/>
    </location>
</feature>
<dbReference type="AlphaFoldDB" id="A0A8J2SHV3"/>
<evidence type="ECO:0000313" key="2">
    <source>
        <dbReference type="EMBL" id="CAH0368219.1"/>
    </source>
</evidence>
<dbReference type="InterPro" id="IPR009769">
    <property type="entry name" value="EDR2_C"/>
</dbReference>
<accession>A0A8J2SHV3</accession>
<organism evidence="2 3">
    <name type="scientific">Pelagomonas calceolata</name>
    <dbReference type="NCBI Taxonomy" id="35677"/>
    <lineage>
        <taxon>Eukaryota</taxon>
        <taxon>Sar</taxon>
        <taxon>Stramenopiles</taxon>
        <taxon>Ochrophyta</taxon>
        <taxon>Pelagophyceae</taxon>
        <taxon>Pelagomonadales</taxon>
        <taxon>Pelagomonadaceae</taxon>
        <taxon>Pelagomonas</taxon>
    </lineage>
</organism>
<dbReference type="PANTHER" id="PTHR12136:SF41">
    <property type="entry name" value="PLECKSTRIN HOMOLOGY (PH) AND LIPID-BINDING START DOMAINS-CONTAINING PROTEIN"/>
    <property type="match status" value="1"/>
</dbReference>